<reference evidence="2 3" key="1">
    <citation type="journal article" date="2021" name="PeerJ">
        <title>Analysis of 44 Vibrio anguillarum genomes reveals high genetic diversity.</title>
        <authorList>
            <person name="Hansen M.J."/>
            <person name="Dalsgaard I."/>
        </authorList>
    </citation>
    <scope>NUCLEOTIDE SEQUENCE</scope>
    <source>
        <strain evidence="1 3">040915-1/1B</strain>
        <strain evidence="2">850617-1/1</strain>
    </source>
</reference>
<evidence type="ECO:0000313" key="3">
    <source>
        <dbReference type="Proteomes" id="UP000726136"/>
    </source>
</evidence>
<dbReference type="EMBL" id="SCLC01000201">
    <property type="protein sequence ID" value="MBF4436551.1"/>
    <property type="molecule type" value="Genomic_DNA"/>
</dbReference>
<dbReference type="EMBL" id="RDPI01000033">
    <property type="protein sequence ID" value="MBF4374987.1"/>
    <property type="molecule type" value="Genomic_DNA"/>
</dbReference>
<evidence type="ECO:0000313" key="2">
    <source>
        <dbReference type="EMBL" id="MBF4436551.1"/>
    </source>
</evidence>
<organism evidence="2 4">
    <name type="scientific">Vibrio anguillarum</name>
    <name type="common">Listonella anguillarum</name>
    <dbReference type="NCBI Taxonomy" id="55601"/>
    <lineage>
        <taxon>Bacteria</taxon>
        <taxon>Pseudomonadati</taxon>
        <taxon>Pseudomonadota</taxon>
        <taxon>Gammaproteobacteria</taxon>
        <taxon>Vibrionales</taxon>
        <taxon>Vibrionaceae</taxon>
        <taxon>Vibrio</taxon>
    </lineage>
</organism>
<protein>
    <submittedName>
        <fullName evidence="2">Uncharacterized protein</fullName>
    </submittedName>
</protein>
<comment type="caution">
    <text evidence="2">The sequence shown here is derived from an EMBL/GenBank/DDBJ whole genome shotgun (WGS) entry which is preliminary data.</text>
</comment>
<keyword evidence="3" id="KW-1185">Reference proteome</keyword>
<gene>
    <name evidence="1" type="ORF">EAY46_18125</name>
    <name evidence="2" type="ORF">ERJ77_19045</name>
</gene>
<dbReference type="Proteomes" id="UP000726136">
    <property type="component" value="Unassembled WGS sequence"/>
</dbReference>
<proteinExistence type="predicted"/>
<sequence length="195" mass="22305">MKSIFEQAANWQQPTVKEVETIMIKAANNLGSEVKNLYSYFDGDARTFRRWKENADKNPDQASSIKYSPFALLVAIASCDVAIEKGQRKAKGGEIIFTENKKPLEPVNKELWQLIQDNYVFTADNFERPSEKIVKFFYGKDSVTGMFRQDLAAMLGYDKNHFGRLIVRMNFGTWASLMLCMGVPVSRLFDFNKTS</sequence>
<dbReference type="RefSeq" id="WP_194664110.1">
    <property type="nucleotide sequence ID" value="NZ_RDPI01000033.1"/>
</dbReference>
<dbReference type="AlphaFoldDB" id="A0AAW4BHI1"/>
<dbReference type="Proteomes" id="UP000786185">
    <property type="component" value="Unassembled WGS sequence"/>
</dbReference>
<name>A0AAW4BHI1_VIBAN</name>
<evidence type="ECO:0000313" key="4">
    <source>
        <dbReference type="Proteomes" id="UP000786185"/>
    </source>
</evidence>
<evidence type="ECO:0000313" key="1">
    <source>
        <dbReference type="EMBL" id="MBF4374987.1"/>
    </source>
</evidence>
<accession>A0AAW4BHI1</accession>